<dbReference type="GO" id="GO:0005576">
    <property type="term" value="C:extracellular region"/>
    <property type="evidence" value="ECO:0000318"/>
    <property type="project" value="GO_Central"/>
</dbReference>
<dbReference type="GO" id="GO:0006508">
    <property type="term" value="P:proteolysis"/>
    <property type="evidence" value="ECO:0007669"/>
    <property type="project" value="UniProtKB-KW"/>
</dbReference>
<feature type="non-terminal residue" evidence="13">
    <location>
        <position position="1"/>
    </location>
</feature>
<keyword evidence="3" id="KW-0732">Signal</keyword>
<evidence type="ECO:0000256" key="2">
    <source>
        <dbReference type="ARBA" id="ARBA00022670"/>
    </source>
</evidence>
<dbReference type="Gene3D" id="2.60.40.2310">
    <property type="match status" value="1"/>
</dbReference>
<dbReference type="InterPro" id="IPR015500">
    <property type="entry name" value="Peptidase_S8_subtilisin-rel"/>
</dbReference>
<dbReference type="AlphaFoldDB" id="D8RND3"/>
<dbReference type="Pfam" id="PF02225">
    <property type="entry name" value="PA"/>
    <property type="match status" value="1"/>
</dbReference>
<dbReference type="InterPro" id="IPR036852">
    <property type="entry name" value="Peptidase_S8/S53_dom_sf"/>
</dbReference>
<evidence type="ECO:0000256" key="7">
    <source>
        <dbReference type="PROSITE-ProRule" id="PRU01240"/>
    </source>
</evidence>
<keyword evidence="14" id="KW-1185">Reference proteome</keyword>
<feature type="domain" description="Peptidase S8/S53" evidence="9">
    <location>
        <begin position="103"/>
        <end position="558"/>
    </location>
</feature>
<accession>D8RND3</accession>
<name>D8RND3_SELML</name>
<dbReference type="GO" id="GO:0004252">
    <property type="term" value="F:serine-type endopeptidase activity"/>
    <property type="evidence" value="ECO:0000318"/>
    <property type="project" value="GO_Central"/>
</dbReference>
<evidence type="ECO:0000313" key="14">
    <source>
        <dbReference type="Proteomes" id="UP000001514"/>
    </source>
</evidence>
<feature type="domain" description="Subtilisin-like protease fibronectin type-III" evidence="12">
    <location>
        <begin position="630"/>
        <end position="726"/>
    </location>
</feature>
<dbReference type="InterPro" id="IPR000209">
    <property type="entry name" value="Peptidase_S8/S53_dom"/>
</dbReference>
<dbReference type="InterPro" id="IPR010259">
    <property type="entry name" value="S8pro/Inhibitor_I9"/>
</dbReference>
<dbReference type="SUPFAM" id="SSF52743">
    <property type="entry name" value="Subtilisin-like"/>
    <property type="match status" value="1"/>
</dbReference>
<dbReference type="HOGENOM" id="CLU_000625_4_6_1"/>
<dbReference type="InterPro" id="IPR003137">
    <property type="entry name" value="PA_domain"/>
</dbReference>
<gene>
    <name evidence="13" type="primary">AIR3L1-2</name>
    <name evidence="13" type="ORF">SELMODRAFT_97661</name>
</gene>
<keyword evidence="5 7" id="KW-0720">Serine protease</keyword>
<dbReference type="KEGG" id="smo:SELMODRAFT_97661"/>
<sequence length="747" mass="78757">YIVYMGSKPESPRRHKLAHSHHRMLASVLHSEEAARESILYSYTRSFNGFSARLNATHMPGVLSVFPDKRNQLHTTHSWKFLGLEDANGEIPENSLWRKANFGSGVTIGSLDTGVWPESASFDDSSFDPVPNTWKGTCVNTNSFNPSDCNKKLIGARFYIKAYELSKGPLNTTATGDFRSPRDKDGHGTHTSSTASGRFVEGANILGFANGTAKGGAPKARLAVYKVCWPGGCWEADILAAMDDAIADGVDILTLSIGGKVPLPDFFQDGIALGAFHAIQKGITVVCSAGNDGPKVGSVVNLPPWILTVAASSIDRSFSASVILGNNKTYLGSSLSEFKLEDRLYPIVASSDVGYRSSIGSLLCTVGSLDPKKTEGKIVVCLRGVTTRLSKGTAVKQAGGAGLVLANSDADGGELIADPHVLPATNVDAQSGKEIYAYLKNTKSSVGYITPAKTLLGVEPSPKMASFSSQGPNTLTPDILKPDITGPGMNILAAFTRATAPAGDGRLVEFNVESGTSMSCPHLAGIVALLKALHPDWSPAAIKSAIMTTAITYDNTGNKILDGSNKVAGPFNYGAGHVNVNAAADPGLVYDAAIEDYIFFLCGLGYSSVAMETLTGYEVHCPDAKLSLSDFNYPSVTLSNLKGSTTVTRTVTNVGGDGQAEYKVAINPPPGVSVSITPSILKFSSTGEKKSFTLTFTAERSSKGAYVFGDFSWSDGKHQVRSPIVVKATATSGIQDVQLPELSAAAI</sequence>
<evidence type="ECO:0000259" key="11">
    <source>
        <dbReference type="Pfam" id="PF05922"/>
    </source>
</evidence>
<evidence type="ECO:0000256" key="8">
    <source>
        <dbReference type="SAM" id="MobiDB-lite"/>
    </source>
</evidence>
<feature type="domain" description="Inhibitor I9" evidence="11">
    <location>
        <begin position="1"/>
        <end position="74"/>
    </location>
</feature>
<dbReference type="Gene3D" id="3.30.70.80">
    <property type="entry name" value="Peptidase S8 propeptide/proteinase inhibitor I9"/>
    <property type="match status" value="1"/>
</dbReference>
<evidence type="ECO:0000256" key="3">
    <source>
        <dbReference type="ARBA" id="ARBA00022729"/>
    </source>
</evidence>
<dbReference type="FunFam" id="2.60.40.2310:FF:000001">
    <property type="entry name" value="Subtilisin-like protease SBT1.5"/>
    <property type="match status" value="1"/>
</dbReference>
<evidence type="ECO:0000256" key="6">
    <source>
        <dbReference type="PIRSR" id="PIRSR615500-1"/>
    </source>
</evidence>
<dbReference type="InterPro" id="IPR045051">
    <property type="entry name" value="SBT"/>
</dbReference>
<feature type="compositionally biased region" description="Basic and acidic residues" evidence="8">
    <location>
        <begin position="179"/>
        <end position="188"/>
    </location>
</feature>
<keyword evidence="4 7" id="KW-0378">Hydrolase</keyword>
<evidence type="ECO:0000256" key="5">
    <source>
        <dbReference type="ARBA" id="ARBA00022825"/>
    </source>
</evidence>
<proteinExistence type="inferred from homology"/>
<dbReference type="OMA" id="NIFGFAK"/>
<organism evidence="14">
    <name type="scientific">Selaginella moellendorffii</name>
    <name type="common">Spikemoss</name>
    <dbReference type="NCBI Taxonomy" id="88036"/>
    <lineage>
        <taxon>Eukaryota</taxon>
        <taxon>Viridiplantae</taxon>
        <taxon>Streptophyta</taxon>
        <taxon>Embryophyta</taxon>
        <taxon>Tracheophyta</taxon>
        <taxon>Lycopodiopsida</taxon>
        <taxon>Selaginellales</taxon>
        <taxon>Selaginellaceae</taxon>
        <taxon>Selaginella</taxon>
    </lineage>
</organism>
<dbReference type="Proteomes" id="UP000001514">
    <property type="component" value="Unassembled WGS sequence"/>
</dbReference>
<dbReference type="FunFam" id="3.50.30.30:FF:000005">
    <property type="entry name" value="subtilisin-like protease SBT1.5"/>
    <property type="match status" value="1"/>
</dbReference>
<dbReference type="Pfam" id="PF17766">
    <property type="entry name" value="fn3_6"/>
    <property type="match status" value="1"/>
</dbReference>
<dbReference type="eggNOG" id="ENOG502QT1T">
    <property type="taxonomic scope" value="Eukaryota"/>
</dbReference>
<dbReference type="InterPro" id="IPR034197">
    <property type="entry name" value="Peptidases_S8_3"/>
</dbReference>
<feature type="region of interest" description="Disordered" evidence="8">
    <location>
        <begin position="174"/>
        <end position="195"/>
    </location>
</feature>
<dbReference type="Pfam" id="PF00082">
    <property type="entry name" value="Peptidase_S8"/>
    <property type="match status" value="1"/>
</dbReference>
<reference evidence="13 14" key="1">
    <citation type="journal article" date="2011" name="Science">
        <title>The Selaginella genome identifies genetic changes associated with the evolution of vascular plants.</title>
        <authorList>
            <person name="Banks J.A."/>
            <person name="Nishiyama T."/>
            <person name="Hasebe M."/>
            <person name="Bowman J.L."/>
            <person name="Gribskov M."/>
            <person name="dePamphilis C."/>
            <person name="Albert V.A."/>
            <person name="Aono N."/>
            <person name="Aoyama T."/>
            <person name="Ambrose B.A."/>
            <person name="Ashton N.W."/>
            <person name="Axtell M.J."/>
            <person name="Barker E."/>
            <person name="Barker M.S."/>
            <person name="Bennetzen J.L."/>
            <person name="Bonawitz N.D."/>
            <person name="Chapple C."/>
            <person name="Cheng C."/>
            <person name="Correa L.G."/>
            <person name="Dacre M."/>
            <person name="DeBarry J."/>
            <person name="Dreyer I."/>
            <person name="Elias M."/>
            <person name="Engstrom E.M."/>
            <person name="Estelle M."/>
            <person name="Feng L."/>
            <person name="Finet C."/>
            <person name="Floyd S.K."/>
            <person name="Frommer W.B."/>
            <person name="Fujita T."/>
            <person name="Gramzow L."/>
            <person name="Gutensohn M."/>
            <person name="Harholt J."/>
            <person name="Hattori M."/>
            <person name="Heyl A."/>
            <person name="Hirai T."/>
            <person name="Hiwatashi Y."/>
            <person name="Ishikawa M."/>
            <person name="Iwata M."/>
            <person name="Karol K.G."/>
            <person name="Koehler B."/>
            <person name="Kolukisaoglu U."/>
            <person name="Kubo M."/>
            <person name="Kurata T."/>
            <person name="Lalonde S."/>
            <person name="Li K."/>
            <person name="Li Y."/>
            <person name="Litt A."/>
            <person name="Lyons E."/>
            <person name="Manning G."/>
            <person name="Maruyama T."/>
            <person name="Michael T.P."/>
            <person name="Mikami K."/>
            <person name="Miyazaki S."/>
            <person name="Morinaga S."/>
            <person name="Murata T."/>
            <person name="Mueller-Roeber B."/>
            <person name="Nelson D.R."/>
            <person name="Obara M."/>
            <person name="Oguri Y."/>
            <person name="Olmstead R.G."/>
            <person name="Onodera N."/>
            <person name="Petersen B.L."/>
            <person name="Pils B."/>
            <person name="Prigge M."/>
            <person name="Rensing S.A."/>
            <person name="Riano-Pachon D.M."/>
            <person name="Roberts A.W."/>
            <person name="Sato Y."/>
            <person name="Scheller H.V."/>
            <person name="Schulz B."/>
            <person name="Schulz C."/>
            <person name="Shakirov E.V."/>
            <person name="Shibagaki N."/>
            <person name="Shinohara N."/>
            <person name="Shippen D.E."/>
            <person name="Soerensen I."/>
            <person name="Sotooka R."/>
            <person name="Sugimoto N."/>
            <person name="Sugita M."/>
            <person name="Sumikawa N."/>
            <person name="Tanurdzic M."/>
            <person name="Theissen G."/>
            <person name="Ulvskov P."/>
            <person name="Wakazuki S."/>
            <person name="Weng J.K."/>
            <person name="Willats W.W."/>
            <person name="Wipf D."/>
            <person name="Wolf P.G."/>
            <person name="Yang L."/>
            <person name="Zimmer A.D."/>
            <person name="Zhu Q."/>
            <person name="Mitros T."/>
            <person name="Hellsten U."/>
            <person name="Loque D."/>
            <person name="Otillar R."/>
            <person name="Salamov A."/>
            <person name="Schmutz J."/>
            <person name="Shapiro H."/>
            <person name="Lindquist E."/>
            <person name="Lucas S."/>
            <person name="Rokhsar D."/>
            <person name="Grigoriev I.V."/>
        </authorList>
    </citation>
    <scope>NUCLEOTIDE SEQUENCE [LARGE SCALE GENOMIC DNA]</scope>
</reference>
<evidence type="ECO:0000256" key="1">
    <source>
        <dbReference type="ARBA" id="ARBA00011073"/>
    </source>
</evidence>
<feature type="active site" description="Charge relay system" evidence="6 7">
    <location>
        <position position="187"/>
    </location>
</feature>
<comment type="similarity">
    <text evidence="1 7">Belongs to the peptidase S8 family.</text>
</comment>
<dbReference type="InterPro" id="IPR037045">
    <property type="entry name" value="S8pro/Inhibitor_I9_sf"/>
</dbReference>
<feature type="active site" description="Charge relay system" evidence="6 7">
    <location>
        <position position="517"/>
    </location>
</feature>
<evidence type="ECO:0000259" key="12">
    <source>
        <dbReference type="Pfam" id="PF17766"/>
    </source>
</evidence>
<evidence type="ECO:0000313" key="13">
    <source>
        <dbReference type="EMBL" id="EFJ26705.1"/>
    </source>
</evidence>
<dbReference type="PROSITE" id="PS51892">
    <property type="entry name" value="SUBTILASE"/>
    <property type="match status" value="1"/>
</dbReference>
<feature type="active site" description="Charge relay system" evidence="6 7">
    <location>
        <position position="112"/>
    </location>
</feature>
<dbReference type="InterPro" id="IPR041469">
    <property type="entry name" value="Subtilisin-like_FN3"/>
</dbReference>
<dbReference type="CDD" id="cd02120">
    <property type="entry name" value="PA_subtilisin_like"/>
    <property type="match status" value="1"/>
</dbReference>
<dbReference type="Pfam" id="PF05922">
    <property type="entry name" value="Inhibitor_I9"/>
    <property type="match status" value="1"/>
</dbReference>
<dbReference type="MEROPS" id="S08.A22"/>
<dbReference type="PANTHER" id="PTHR10795">
    <property type="entry name" value="PROPROTEIN CONVERTASE SUBTILISIN/KEXIN"/>
    <property type="match status" value="1"/>
</dbReference>
<evidence type="ECO:0000256" key="4">
    <source>
        <dbReference type="ARBA" id="ARBA00022801"/>
    </source>
</evidence>
<dbReference type="FunCoup" id="D8RND3">
    <property type="interactions" value="207"/>
</dbReference>
<dbReference type="CDD" id="cd04852">
    <property type="entry name" value="Peptidases_S8_3"/>
    <property type="match status" value="1"/>
</dbReference>
<dbReference type="InParanoid" id="D8RND3"/>
<protein>
    <submittedName>
        <fullName evidence="13">Uncharacterized protein AIR3L1-2</fullName>
    </submittedName>
</protein>
<dbReference type="FunFam" id="3.40.50.200:FF:000006">
    <property type="entry name" value="Subtilisin-like protease SBT1.5"/>
    <property type="match status" value="1"/>
</dbReference>
<keyword evidence="2 7" id="KW-0645">Protease</keyword>
<dbReference type="EMBL" id="GL377584">
    <property type="protein sequence ID" value="EFJ26705.1"/>
    <property type="molecule type" value="Genomic_DNA"/>
</dbReference>
<evidence type="ECO:0000259" key="10">
    <source>
        <dbReference type="Pfam" id="PF02225"/>
    </source>
</evidence>
<feature type="domain" description="PA" evidence="10">
    <location>
        <begin position="360"/>
        <end position="435"/>
    </location>
</feature>
<dbReference type="Gene3D" id="3.40.50.200">
    <property type="entry name" value="Peptidase S8/S53 domain"/>
    <property type="match status" value="1"/>
</dbReference>
<evidence type="ECO:0000259" key="9">
    <source>
        <dbReference type="Pfam" id="PF00082"/>
    </source>
</evidence>
<dbReference type="Gramene" id="EFJ26705">
    <property type="protein sequence ID" value="EFJ26705"/>
    <property type="gene ID" value="SELMODRAFT_97661"/>
</dbReference>
<dbReference type="Gene3D" id="3.50.30.30">
    <property type="match status" value="1"/>
</dbReference>
<dbReference type="PRINTS" id="PR00723">
    <property type="entry name" value="SUBTILISIN"/>
</dbReference>